<keyword evidence="2" id="KW-1185">Reference proteome</keyword>
<sequence length="99" mass="11185">MYPQCSSNERNPKVPHRDDGISNFGNTFFINACLQYKCSKVPNIRTAAFVGVIQSVFRTPDEDIGDEGLHAYGNKQEDALELLLFLLQNLEDDFLSPFV</sequence>
<dbReference type="AlphaFoldDB" id="A0AAE1GQS2"/>
<accession>A0AAE1GQS2</accession>
<dbReference type="Proteomes" id="UP001219518">
    <property type="component" value="Unassembled WGS sequence"/>
</dbReference>
<keyword evidence="1" id="KW-0378">Hydrolase</keyword>
<proteinExistence type="predicted"/>
<evidence type="ECO:0000313" key="1">
    <source>
        <dbReference type="EMBL" id="KAK3907569.1"/>
    </source>
</evidence>
<reference evidence="1" key="2">
    <citation type="journal article" date="2023" name="BMC Genomics">
        <title>Pest status, molecular evolution, and epigenetic factors derived from the genome assembly of Frankliniella fusca, a thysanopteran phytovirus vector.</title>
        <authorList>
            <person name="Catto M.A."/>
            <person name="Labadie P.E."/>
            <person name="Jacobson A.L."/>
            <person name="Kennedy G.G."/>
            <person name="Srinivasan R."/>
            <person name="Hunt B.G."/>
        </authorList>
    </citation>
    <scope>NUCLEOTIDE SEQUENCE</scope>
    <source>
        <strain evidence="1">PL_HMW_Pooled</strain>
    </source>
</reference>
<dbReference type="SUPFAM" id="SSF54001">
    <property type="entry name" value="Cysteine proteinases"/>
    <property type="match status" value="1"/>
</dbReference>
<dbReference type="EMBL" id="JAHWGI010000011">
    <property type="protein sequence ID" value="KAK3907569.1"/>
    <property type="molecule type" value="Genomic_DNA"/>
</dbReference>
<gene>
    <name evidence="1" type="ORF">KUF71_003068</name>
</gene>
<comment type="caution">
    <text evidence="1">The sequence shown here is derived from an EMBL/GenBank/DDBJ whole genome shotgun (WGS) entry which is preliminary data.</text>
</comment>
<organism evidence="1 2">
    <name type="scientific">Frankliniella fusca</name>
    <dbReference type="NCBI Taxonomy" id="407009"/>
    <lineage>
        <taxon>Eukaryota</taxon>
        <taxon>Metazoa</taxon>
        <taxon>Ecdysozoa</taxon>
        <taxon>Arthropoda</taxon>
        <taxon>Hexapoda</taxon>
        <taxon>Insecta</taxon>
        <taxon>Pterygota</taxon>
        <taxon>Neoptera</taxon>
        <taxon>Paraneoptera</taxon>
        <taxon>Thysanoptera</taxon>
        <taxon>Terebrantia</taxon>
        <taxon>Thripoidea</taxon>
        <taxon>Thripidae</taxon>
        <taxon>Frankliniella</taxon>
    </lineage>
</organism>
<dbReference type="GO" id="GO:0016787">
    <property type="term" value="F:hydrolase activity"/>
    <property type="evidence" value="ECO:0007669"/>
    <property type="project" value="UniProtKB-KW"/>
</dbReference>
<name>A0AAE1GQS2_9NEOP</name>
<reference evidence="1" key="1">
    <citation type="submission" date="2021-07" db="EMBL/GenBank/DDBJ databases">
        <authorList>
            <person name="Catto M.A."/>
            <person name="Jacobson A."/>
            <person name="Kennedy G."/>
            <person name="Labadie P."/>
            <person name="Hunt B.G."/>
            <person name="Srinivasan R."/>
        </authorList>
    </citation>
    <scope>NUCLEOTIDE SEQUENCE</scope>
    <source>
        <strain evidence="1">PL_HMW_Pooled</strain>
        <tissue evidence="1">Head</tissue>
    </source>
</reference>
<protein>
    <submittedName>
        <fullName evidence="1">Ubiquitin carboxyl-terminal hydrolase 43</fullName>
    </submittedName>
</protein>
<evidence type="ECO:0000313" key="2">
    <source>
        <dbReference type="Proteomes" id="UP001219518"/>
    </source>
</evidence>
<dbReference type="InterPro" id="IPR038765">
    <property type="entry name" value="Papain-like_cys_pep_sf"/>
</dbReference>